<dbReference type="Proteomes" id="UP000261340">
    <property type="component" value="Unplaced"/>
</dbReference>
<protein>
    <submittedName>
        <fullName evidence="3">Uncharacterized protein</fullName>
    </submittedName>
</protein>
<organism evidence="3 4">
    <name type="scientific">Amphilophus citrinellus</name>
    <name type="common">Midas cichlid</name>
    <name type="synonym">Cichlasoma citrinellum</name>
    <dbReference type="NCBI Taxonomy" id="61819"/>
    <lineage>
        <taxon>Eukaryota</taxon>
        <taxon>Metazoa</taxon>
        <taxon>Chordata</taxon>
        <taxon>Craniata</taxon>
        <taxon>Vertebrata</taxon>
        <taxon>Euteleostomi</taxon>
        <taxon>Actinopterygii</taxon>
        <taxon>Neopterygii</taxon>
        <taxon>Teleostei</taxon>
        <taxon>Neoteleostei</taxon>
        <taxon>Acanthomorphata</taxon>
        <taxon>Ovalentaria</taxon>
        <taxon>Cichlomorphae</taxon>
        <taxon>Cichliformes</taxon>
        <taxon>Cichlidae</taxon>
        <taxon>New World cichlids</taxon>
        <taxon>Cichlasomatinae</taxon>
        <taxon>Heroini</taxon>
        <taxon>Amphilophus</taxon>
    </lineage>
</organism>
<reference evidence="3" key="2">
    <citation type="submission" date="2025-09" db="UniProtKB">
        <authorList>
            <consortium name="Ensembl"/>
        </authorList>
    </citation>
    <scope>IDENTIFICATION</scope>
</reference>
<dbReference type="OMA" id="SEWCPEN"/>
<dbReference type="PANTHER" id="PTHR15665:SF1">
    <property type="entry name" value="PROTEIN ASTEROID HOMOLOG 1"/>
    <property type="match status" value="1"/>
</dbReference>
<dbReference type="GeneTree" id="ENSGT00390000010145"/>
<feature type="region of interest" description="Disordered" evidence="2">
    <location>
        <begin position="727"/>
        <end position="756"/>
    </location>
</feature>
<dbReference type="STRING" id="61819.ENSACIP00000019131"/>
<dbReference type="Ensembl" id="ENSACIT00000019646.1">
    <property type="protein sequence ID" value="ENSACIP00000019131.1"/>
    <property type="gene ID" value="ENSACIG00000014910.1"/>
</dbReference>
<dbReference type="SUPFAM" id="SSF88723">
    <property type="entry name" value="PIN domain-like"/>
    <property type="match status" value="1"/>
</dbReference>
<keyword evidence="4" id="KW-1185">Reference proteome</keyword>
<dbReference type="Gene3D" id="3.40.50.12700">
    <property type="match status" value="1"/>
</dbReference>
<reference evidence="3" key="1">
    <citation type="submission" date="2025-08" db="UniProtKB">
        <authorList>
            <consortium name="Ensembl"/>
        </authorList>
    </citation>
    <scope>IDENTIFICATION</scope>
</reference>
<evidence type="ECO:0000313" key="4">
    <source>
        <dbReference type="Proteomes" id="UP000261340"/>
    </source>
</evidence>
<comment type="similarity">
    <text evidence="1">Belongs to the asteroid family.</text>
</comment>
<dbReference type="InterPro" id="IPR026832">
    <property type="entry name" value="Asteroid"/>
</dbReference>
<dbReference type="Gene3D" id="3.40.50.1010">
    <property type="entry name" value="5'-nuclease"/>
    <property type="match status" value="1"/>
</dbReference>
<name>A0A3Q0S7Q1_AMPCI</name>
<evidence type="ECO:0000313" key="3">
    <source>
        <dbReference type="Ensembl" id="ENSACIP00000019131.1"/>
    </source>
</evidence>
<feature type="compositionally biased region" description="Pro residues" evidence="2">
    <location>
        <begin position="747"/>
        <end position="756"/>
    </location>
</feature>
<dbReference type="PANTHER" id="PTHR15665">
    <property type="entry name" value="ASTEROID PROTEIN"/>
    <property type="match status" value="1"/>
</dbReference>
<proteinExistence type="inferred from homology"/>
<dbReference type="SUPFAM" id="SSF52266">
    <property type="entry name" value="SGNH hydrolase"/>
    <property type="match status" value="1"/>
</dbReference>
<dbReference type="InterPro" id="IPR029060">
    <property type="entry name" value="PIN-like_dom_sf"/>
</dbReference>
<dbReference type="AlphaFoldDB" id="A0A3Q0S7Q1"/>
<sequence length="756" mass="85737">MGILKLQKLINDLSLYEEVNIGKTGIIVDGNALYYSLYYKSDPKLDQRCGGDYPGFKDEVCKFFQTLQDCEVTPYVILDGGSGSEKQKTLRSRLKWKVKYGKKIAESKPGDTLPEGCNVLPPLVKDVFIEVLKEKGIAFKQCLGEADPEVVSAANLNQCAVLSIDADFCIYDLHKGFLHLHNFEWKRKEDGNVPAKLFTRSKFCEHFKLDPALMPVFASIAGNDYSRLGEDMFANESSSSGDFRIDRLHNTLDFLKDVNVDGLDDSEKRERALSAALNHVGESEDETFKLSIQKYVEPGKTSSQLPLWMLGKVEHGELTSFITSVVDQKTMMLPALVEDFSQPSSYTAAYRIRQYFYGLLLGNEQCTEYDGVNKRDVQPILPNVSSDEREKLQLQCLNEAPEDLRLRVFEEALKVQTSALKNIPDHLKLPVCVTIFWFKRLQHHPKCETADCLHALLLGFVFDSEQDEFERRMKALKDEGMRRKLQPPVAHAFSQWQCCMRQSLHLNQLLCSPLPEPQCSRLYCGPLLHRLAEEHMIEELEDTLTGEKKKFYVDLKTICHLLAKKKTLIIGDSILRNVKLEIPATVLKHLPEATAGDIEDHLKGLAQEKRTFDKIIIHVGRKDIQMHQLEVTKSNIESVCNFAKTMSYSVVFSGPLPNRTNADVSRSMLSFNHWLSEWCPENNVGFIDNWKTFWVKPGLIGRDGIHPTLKGAALISRNLSQFILNPESRGAAPKNPSSWRLSAPRPLTYPQPPTPK</sequence>
<evidence type="ECO:0000256" key="2">
    <source>
        <dbReference type="SAM" id="MobiDB-lite"/>
    </source>
</evidence>
<accession>A0A3Q0S7Q1</accession>
<evidence type="ECO:0000256" key="1">
    <source>
        <dbReference type="ARBA" id="ARBA00007398"/>
    </source>
</evidence>
<dbReference type="Gene3D" id="3.40.50.12690">
    <property type="match status" value="1"/>
</dbReference>